<feature type="domain" description="Glycosyl hydrolase family 13 catalytic" evidence="13">
    <location>
        <begin position="38"/>
        <end position="371"/>
    </location>
</feature>
<evidence type="ECO:0000256" key="12">
    <source>
        <dbReference type="SAM" id="SignalP"/>
    </source>
</evidence>
<evidence type="ECO:0000256" key="9">
    <source>
        <dbReference type="ARBA" id="ARBA00023277"/>
    </source>
</evidence>
<dbReference type="Pfam" id="PF00128">
    <property type="entry name" value="Alpha-amylase"/>
    <property type="match status" value="1"/>
</dbReference>
<evidence type="ECO:0000256" key="10">
    <source>
        <dbReference type="ARBA" id="ARBA00023295"/>
    </source>
</evidence>
<comment type="cofactor">
    <cofactor evidence="2">
        <name>Ca(2+)</name>
        <dbReference type="ChEBI" id="CHEBI:29108"/>
    </cofactor>
</comment>
<dbReference type="PANTHER" id="PTHR10357">
    <property type="entry name" value="ALPHA-AMYLASE FAMILY MEMBER"/>
    <property type="match status" value="1"/>
</dbReference>
<dbReference type="SMART" id="SM00642">
    <property type="entry name" value="Aamy"/>
    <property type="match status" value="1"/>
</dbReference>
<evidence type="ECO:0000259" key="13">
    <source>
        <dbReference type="SMART" id="SM00642"/>
    </source>
</evidence>
<gene>
    <name evidence="14" type="ORF">HNR53_000098</name>
</gene>
<organism evidence="14 15">
    <name type="scientific">Bacillus benzoevorans</name>
    <dbReference type="NCBI Taxonomy" id="1456"/>
    <lineage>
        <taxon>Bacteria</taxon>
        <taxon>Bacillati</taxon>
        <taxon>Bacillota</taxon>
        <taxon>Bacilli</taxon>
        <taxon>Bacillales</taxon>
        <taxon>Bacillaceae</taxon>
        <taxon>Bacillus</taxon>
    </lineage>
</organism>
<accession>A0A7X0HQ02</accession>
<comment type="similarity">
    <text evidence="3">Belongs to the glycosyl hydrolase 13 family.</text>
</comment>
<evidence type="ECO:0000313" key="15">
    <source>
        <dbReference type="Proteomes" id="UP000531594"/>
    </source>
</evidence>
<evidence type="ECO:0000256" key="4">
    <source>
        <dbReference type="ARBA" id="ARBA00012595"/>
    </source>
</evidence>
<evidence type="ECO:0000256" key="5">
    <source>
        <dbReference type="ARBA" id="ARBA00022723"/>
    </source>
</evidence>
<proteinExistence type="inferred from homology"/>
<dbReference type="InterPro" id="IPR013780">
    <property type="entry name" value="Glyco_hydro_b"/>
</dbReference>
<dbReference type="Gene3D" id="3.20.20.80">
    <property type="entry name" value="Glycosidases"/>
    <property type="match status" value="1"/>
</dbReference>
<comment type="caution">
    <text evidence="14">The sequence shown here is derived from an EMBL/GenBank/DDBJ whole genome shotgun (WGS) entry which is preliminary data.</text>
</comment>
<dbReference type="RefSeq" id="WP_184521460.1">
    <property type="nucleotide sequence ID" value="NZ_JACHGK010000001.1"/>
</dbReference>
<keyword evidence="5" id="KW-0479">Metal-binding</keyword>
<keyword evidence="11" id="KW-0812">Transmembrane</keyword>
<evidence type="ECO:0000256" key="7">
    <source>
        <dbReference type="ARBA" id="ARBA00022801"/>
    </source>
</evidence>
<dbReference type="InterPro" id="IPR054174">
    <property type="entry name" value="Alpha-amylase-like_C"/>
</dbReference>
<evidence type="ECO:0000256" key="6">
    <source>
        <dbReference type="ARBA" id="ARBA00022729"/>
    </source>
</evidence>
<dbReference type="InterPro" id="IPR017853">
    <property type="entry name" value="GH"/>
</dbReference>
<feature type="chain" id="PRO_5038423388" description="alpha-amylase" evidence="12">
    <location>
        <begin position="22"/>
        <end position="497"/>
    </location>
</feature>
<feature type="transmembrane region" description="Helical" evidence="11">
    <location>
        <begin position="467"/>
        <end position="488"/>
    </location>
</feature>
<dbReference type="EC" id="3.2.1.1" evidence="4"/>
<dbReference type="Gene3D" id="2.60.40.1180">
    <property type="entry name" value="Golgi alpha-mannosidase II"/>
    <property type="match status" value="1"/>
</dbReference>
<keyword evidence="7 14" id="KW-0378">Hydrolase</keyword>
<evidence type="ECO:0000256" key="11">
    <source>
        <dbReference type="SAM" id="Phobius"/>
    </source>
</evidence>
<dbReference type="PANTHER" id="PTHR10357:SF215">
    <property type="entry name" value="ALPHA-AMYLASE 1"/>
    <property type="match status" value="1"/>
</dbReference>
<dbReference type="PIRSF" id="PIRSF001024">
    <property type="entry name" value="Alph-amyl_fung"/>
    <property type="match status" value="1"/>
</dbReference>
<keyword evidence="9" id="KW-0119">Carbohydrate metabolism</keyword>
<dbReference type="GO" id="GO:0004556">
    <property type="term" value="F:alpha-amylase activity"/>
    <property type="evidence" value="ECO:0007669"/>
    <property type="project" value="UniProtKB-EC"/>
</dbReference>
<evidence type="ECO:0000256" key="3">
    <source>
        <dbReference type="ARBA" id="ARBA00008061"/>
    </source>
</evidence>
<keyword evidence="11" id="KW-1133">Transmembrane helix</keyword>
<dbReference type="GO" id="GO:0005975">
    <property type="term" value="P:carbohydrate metabolic process"/>
    <property type="evidence" value="ECO:0007669"/>
    <property type="project" value="InterPro"/>
</dbReference>
<dbReference type="InterPro" id="IPR006047">
    <property type="entry name" value="GH13_cat_dom"/>
</dbReference>
<keyword evidence="6 12" id="KW-0732">Signal</keyword>
<sequence length="497" mass="56703">MKRGGLLLVLILLTFQNVLPAAATEKEERKWQDESIYYLMIDRFLNGSQTNDTDVDMNDQHAYHGGDFAGIISRLDYIRDMGFTTIALSPVFANEGGGYHGFWVNDFYKTDEHFGTLAQFKTLVKEVHKRDMKIMLDLDVYHVGPHHPFLADADKQAWFIATEASELPALNLDNPETKQYMMDAAQWWIKETDIDGYRLLSVNHVPMQFWIDFTKEMKKLKEDFYLLGDEKISGPEELAVYAGAGFDGWMNYPLNKELKKTFVQPDHSFSSLFSSMKQLGKDEQDAAMSANFMDNENIVRFTHDVIKKNEHPGPRWKQALTLTYTVPGVPLVYYGSEIALDGGSGTKNHDQMNFRTDKELYDYIAQIGELRSKLPSLTRGTMEVLYDKDGAVVYKRVYEDETTVIAINNSSKTQTISLSAGELENEKELRGLLNGGLVRSADKTYMITIDRDMSEIYVLSEKTGINISYILAMSAVLLSFTIFMILVWRKSKANARR</sequence>
<evidence type="ECO:0000256" key="8">
    <source>
        <dbReference type="ARBA" id="ARBA00022837"/>
    </source>
</evidence>
<evidence type="ECO:0000256" key="1">
    <source>
        <dbReference type="ARBA" id="ARBA00000548"/>
    </source>
</evidence>
<dbReference type="SUPFAM" id="SSF51445">
    <property type="entry name" value="(Trans)glycosidases"/>
    <property type="match status" value="1"/>
</dbReference>
<dbReference type="Proteomes" id="UP000531594">
    <property type="component" value="Unassembled WGS sequence"/>
</dbReference>
<dbReference type="AlphaFoldDB" id="A0A7X0HQ02"/>
<protein>
    <recommendedName>
        <fullName evidence="4">alpha-amylase</fullName>
        <ecNumber evidence="4">3.2.1.1</ecNumber>
    </recommendedName>
</protein>
<comment type="catalytic activity">
    <reaction evidence="1">
        <text>Endohydrolysis of (1-&gt;4)-alpha-D-glucosidic linkages in polysaccharides containing three or more (1-&gt;4)-alpha-linked D-glucose units.</text>
        <dbReference type="EC" id="3.2.1.1"/>
    </reaction>
</comment>
<dbReference type="InterPro" id="IPR013777">
    <property type="entry name" value="A-amylase-like"/>
</dbReference>
<dbReference type="SUPFAM" id="SSF51011">
    <property type="entry name" value="Glycosyl hydrolase domain"/>
    <property type="match status" value="1"/>
</dbReference>
<evidence type="ECO:0000313" key="14">
    <source>
        <dbReference type="EMBL" id="MBB6443510.1"/>
    </source>
</evidence>
<dbReference type="GO" id="GO:0005509">
    <property type="term" value="F:calcium ion binding"/>
    <property type="evidence" value="ECO:0007669"/>
    <property type="project" value="InterPro"/>
</dbReference>
<feature type="signal peptide" evidence="12">
    <location>
        <begin position="1"/>
        <end position="21"/>
    </location>
</feature>
<keyword evidence="11" id="KW-0472">Membrane</keyword>
<keyword evidence="10 14" id="KW-0326">Glycosidase</keyword>
<dbReference type="Pfam" id="PF22026">
    <property type="entry name" value="Alpha-amylase_C_2"/>
    <property type="match status" value="1"/>
</dbReference>
<evidence type="ECO:0000256" key="2">
    <source>
        <dbReference type="ARBA" id="ARBA00001913"/>
    </source>
</evidence>
<name>A0A7X0HQ02_9BACI</name>
<reference evidence="14 15" key="1">
    <citation type="submission" date="2020-08" db="EMBL/GenBank/DDBJ databases">
        <title>Genomic Encyclopedia of Type Strains, Phase IV (KMG-IV): sequencing the most valuable type-strain genomes for metagenomic binning, comparative biology and taxonomic classification.</title>
        <authorList>
            <person name="Goeker M."/>
        </authorList>
    </citation>
    <scope>NUCLEOTIDE SEQUENCE [LARGE SCALE GENOMIC DNA]</scope>
    <source>
        <strain evidence="14 15">DSM 5391</strain>
    </source>
</reference>
<keyword evidence="8" id="KW-0106">Calcium</keyword>
<keyword evidence="15" id="KW-1185">Reference proteome</keyword>
<dbReference type="EMBL" id="JACHGK010000001">
    <property type="protein sequence ID" value="MBB6443510.1"/>
    <property type="molecule type" value="Genomic_DNA"/>
</dbReference>